<evidence type="ECO:0000259" key="3">
    <source>
        <dbReference type="Pfam" id="PF13191"/>
    </source>
</evidence>
<dbReference type="EMBL" id="JABVEC010000028">
    <property type="protein sequence ID" value="MBC6469522.1"/>
    <property type="molecule type" value="Genomic_DNA"/>
</dbReference>
<organism evidence="4 5">
    <name type="scientific">Actinomadura alba</name>
    <dbReference type="NCBI Taxonomy" id="406431"/>
    <lineage>
        <taxon>Bacteria</taxon>
        <taxon>Bacillati</taxon>
        <taxon>Actinomycetota</taxon>
        <taxon>Actinomycetes</taxon>
        <taxon>Streptosporangiales</taxon>
        <taxon>Thermomonosporaceae</taxon>
        <taxon>Actinomadura</taxon>
    </lineage>
</organism>
<gene>
    <name evidence="4" type="ORF">HKK74_29115</name>
</gene>
<dbReference type="InterPro" id="IPR027417">
    <property type="entry name" value="P-loop_NTPase"/>
</dbReference>
<evidence type="ECO:0000313" key="5">
    <source>
        <dbReference type="Proteomes" id="UP000805614"/>
    </source>
</evidence>
<keyword evidence="5" id="KW-1185">Reference proteome</keyword>
<accession>A0ABR7LXE2</accession>
<keyword evidence="1" id="KW-0547">Nucleotide-binding</keyword>
<feature type="domain" description="Orc1-like AAA ATPase" evidence="3">
    <location>
        <begin position="5"/>
        <end position="170"/>
    </location>
</feature>
<dbReference type="PANTHER" id="PTHR16305">
    <property type="entry name" value="TESTICULAR SOLUBLE ADENYLYL CYCLASE"/>
    <property type="match status" value="1"/>
</dbReference>
<dbReference type="Pfam" id="PF13191">
    <property type="entry name" value="AAA_16"/>
    <property type="match status" value="1"/>
</dbReference>
<protein>
    <submittedName>
        <fullName evidence="4">AAA family ATPase</fullName>
    </submittedName>
</protein>
<name>A0ABR7LXE2_9ACTN</name>
<dbReference type="PANTHER" id="PTHR16305:SF35">
    <property type="entry name" value="TRANSCRIPTIONAL ACTIVATOR DOMAIN"/>
    <property type="match status" value="1"/>
</dbReference>
<reference evidence="4 5" key="1">
    <citation type="submission" date="2020-06" db="EMBL/GenBank/DDBJ databases">
        <title>Actinomadura xiongansis sp. nov., isolated from soil of Baiyangdian.</title>
        <authorList>
            <person name="Zhang X."/>
        </authorList>
    </citation>
    <scope>NUCLEOTIDE SEQUENCE [LARGE SCALE GENOMIC DNA]</scope>
    <source>
        <strain evidence="4 5">HBUM206468</strain>
    </source>
</reference>
<proteinExistence type="predicted"/>
<comment type="caution">
    <text evidence="4">The sequence shown here is derived from an EMBL/GenBank/DDBJ whole genome shotgun (WGS) entry which is preliminary data.</text>
</comment>
<keyword evidence="2" id="KW-0067">ATP-binding</keyword>
<dbReference type="RefSeq" id="WP_187246571.1">
    <property type="nucleotide sequence ID" value="NZ_BAAAOK010000025.1"/>
</dbReference>
<evidence type="ECO:0000256" key="1">
    <source>
        <dbReference type="ARBA" id="ARBA00022741"/>
    </source>
</evidence>
<dbReference type="InterPro" id="IPR041664">
    <property type="entry name" value="AAA_16"/>
</dbReference>
<dbReference type="Proteomes" id="UP000805614">
    <property type="component" value="Unassembled WGS sequence"/>
</dbReference>
<evidence type="ECO:0000313" key="4">
    <source>
        <dbReference type="EMBL" id="MBC6469522.1"/>
    </source>
</evidence>
<dbReference type="InterPro" id="IPR011990">
    <property type="entry name" value="TPR-like_helical_dom_sf"/>
</dbReference>
<dbReference type="SUPFAM" id="SSF48452">
    <property type="entry name" value="TPR-like"/>
    <property type="match status" value="1"/>
</dbReference>
<sequence length="1067" mass="116118">MTPALIGRDHPAGVLRAEIARVADSHGGLVLVTGEAGIGKTTLVTGAVDEARRLGALVVSGSCWDSESAPGYWPWVQVIRGLRRGATPEEWAAAESAAGGGLAVMLGESSNAEAVEAFQLYDAVTSALVSVSQSRPVVVVLDDLHWADAASVRLLEFAARHTWFERLLLVGTYRDVEVELAEHPLRPLMLSLVAKATTVTLTGLDRDEVGALMLRTAGDEPDADLVTEVHRRTGGNPFFVEQTARLWRSGGSVTAIAPGVRDAVQRRLSLLPVPVARLLTVAAVLGREFHRQVLAAGASAPVPQVDRLLDQAVAARLVVTLGAGRFGFAHDLVRETLYDSLDEAEARRYHAAVVRALDRSSALAENVLPAEIARHAHLAGADLDPARAVVHLEAAAHDAGRRLAFEEAIGHYRRALDRADAVEPRKRVVITLNLGHELHHSGDREGAWAAFEDAVSLAGESGDPDALTRVALVLYGYQHLGADRDLVRTGLLRRAHSELVLGGATPDHRLPIDRVAQELAVHAAGLARSAGDDEALAFSLWSRHDIIWGPGTAAEREQLTDEMAELARRSSDHDMEHHAMSLRWVALLEQGDPRYLDQFHAFVALAERDVLPRFKLAAAIDQSIITSLLGRFADAEALLDEAVVLCRVEHDMFSEMTNHLRWALWLQQGRFDELEALHRSLGDNGLPYPHLLKGITAVHTGNLDVALRHYEERADADEPYPSYSMPLWLRFQAQVAAASRRPELCERARADLAPYAGQWALSVFGCDISGPMDLWTALVDAAQERWDDAIDGFTAAYRSADRLQARPWSIEARSRLAEALIGRGSAADVAAAAGLLDEVEREAAEIGMRHIAERVRGARAGIDPVTADGDRPGGFGGGESGAGESVFDEFRFDGQVWSLGFGGRTVHMPDAKGLRDLHFLLGRPGMDVPAVQLLSPEGGAIVVAARRMGGDAMLDDEAKAQYRRRLTRLDEEIDRAVELGDDRRAAEYDREREALLQELRAAAGLAGRTRRLGDEAERARKTVTARIRDTLRKLDRHHPELAAHLRATVSTGATCGYRPDGETTWRL</sequence>
<dbReference type="Gene3D" id="1.25.40.10">
    <property type="entry name" value="Tetratricopeptide repeat domain"/>
    <property type="match status" value="1"/>
</dbReference>
<dbReference type="SUPFAM" id="SSF52540">
    <property type="entry name" value="P-loop containing nucleoside triphosphate hydrolases"/>
    <property type="match status" value="1"/>
</dbReference>
<evidence type="ECO:0000256" key="2">
    <source>
        <dbReference type="ARBA" id="ARBA00022840"/>
    </source>
</evidence>